<gene>
    <name evidence="6" type="ORF">AMECASPLE_012852</name>
</gene>
<dbReference type="InterPro" id="IPR036236">
    <property type="entry name" value="Znf_C2H2_sf"/>
</dbReference>
<dbReference type="Gene3D" id="3.30.160.60">
    <property type="entry name" value="Classic Zinc Finger"/>
    <property type="match status" value="1"/>
</dbReference>
<sequence length="188" mass="21713">MGTSEEGDSRFYCELCNKQYVRQQQYENHINSYDHHHKQAERFGSTTERIANAVKILLSCNIKIKLILSDNHRSLSCVLPLWFSFEPSSSSFESTYLTSPSLPIFPVRLCWQPLDSILSAYPSETCPPSSERHLWTPSVRKHRIKVLIRGKDQLIKVTRPTKLTRPGITFLRREVPVPDPTFIGRVIK</sequence>
<evidence type="ECO:0000256" key="1">
    <source>
        <dbReference type="ARBA" id="ARBA00022723"/>
    </source>
</evidence>
<evidence type="ECO:0000259" key="5">
    <source>
        <dbReference type="PROSITE" id="PS50157"/>
    </source>
</evidence>
<dbReference type="EMBL" id="JAHRIP010010225">
    <property type="protein sequence ID" value="MEQ2283583.1"/>
    <property type="molecule type" value="Genomic_DNA"/>
</dbReference>
<evidence type="ECO:0000256" key="3">
    <source>
        <dbReference type="ARBA" id="ARBA00022833"/>
    </source>
</evidence>
<keyword evidence="2 4" id="KW-0863">Zinc-finger</keyword>
<dbReference type="PROSITE" id="PS50157">
    <property type="entry name" value="ZINC_FINGER_C2H2_2"/>
    <property type="match status" value="1"/>
</dbReference>
<keyword evidence="3" id="KW-0862">Zinc</keyword>
<feature type="domain" description="C2H2-type" evidence="5">
    <location>
        <begin position="11"/>
        <end position="40"/>
    </location>
</feature>
<reference evidence="6 7" key="1">
    <citation type="submission" date="2021-06" db="EMBL/GenBank/DDBJ databases">
        <authorList>
            <person name="Palmer J.M."/>
        </authorList>
    </citation>
    <scope>NUCLEOTIDE SEQUENCE [LARGE SCALE GENOMIC DNA]</scope>
    <source>
        <strain evidence="6 7">AS_MEX2019</strain>
        <tissue evidence="6">Muscle</tissue>
    </source>
</reference>
<evidence type="ECO:0000313" key="6">
    <source>
        <dbReference type="EMBL" id="MEQ2283583.1"/>
    </source>
</evidence>
<proteinExistence type="predicted"/>
<comment type="caution">
    <text evidence="6">The sequence shown here is derived from an EMBL/GenBank/DDBJ whole genome shotgun (WGS) entry which is preliminary data.</text>
</comment>
<dbReference type="PROSITE" id="PS00028">
    <property type="entry name" value="ZINC_FINGER_C2H2_1"/>
    <property type="match status" value="1"/>
</dbReference>
<accession>A0ABV0XQ30</accession>
<dbReference type="InterPro" id="IPR022755">
    <property type="entry name" value="Znf_C2H2_jaz"/>
</dbReference>
<dbReference type="SUPFAM" id="SSF57667">
    <property type="entry name" value="beta-beta-alpha zinc fingers"/>
    <property type="match status" value="1"/>
</dbReference>
<dbReference type="PANTHER" id="PTHR17614">
    <property type="entry name" value="ZINC FINGER-CONTAINING"/>
    <property type="match status" value="1"/>
</dbReference>
<protein>
    <recommendedName>
        <fullName evidence="5">C2H2-type domain-containing protein</fullName>
    </recommendedName>
</protein>
<dbReference type="InterPro" id="IPR013087">
    <property type="entry name" value="Znf_C2H2_type"/>
</dbReference>
<keyword evidence="7" id="KW-1185">Reference proteome</keyword>
<evidence type="ECO:0000313" key="7">
    <source>
        <dbReference type="Proteomes" id="UP001469553"/>
    </source>
</evidence>
<dbReference type="Pfam" id="PF12171">
    <property type="entry name" value="zf-C2H2_jaz"/>
    <property type="match status" value="1"/>
</dbReference>
<evidence type="ECO:0000256" key="4">
    <source>
        <dbReference type="PROSITE-ProRule" id="PRU00042"/>
    </source>
</evidence>
<name>A0ABV0XQ30_9TELE</name>
<dbReference type="Proteomes" id="UP001469553">
    <property type="component" value="Unassembled WGS sequence"/>
</dbReference>
<dbReference type="InterPro" id="IPR052445">
    <property type="entry name" value="ZnF-G_patch_domain"/>
</dbReference>
<dbReference type="PANTHER" id="PTHR17614:SF13">
    <property type="entry name" value="ZINC FINGER PROTEIN 804A"/>
    <property type="match status" value="1"/>
</dbReference>
<keyword evidence="1" id="KW-0479">Metal-binding</keyword>
<evidence type="ECO:0000256" key="2">
    <source>
        <dbReference type="ARBA" id="ARBA00022771"/>
    </source>
</evidence>
<organism evidence="6 7">
    <name type="scientific">Ameca splendens</name>
    <dbReference type="NCBI Taxonomy" id="208324"/>
    <lineage>
        <taxon>Eukaryota</taxon>
        <taxon>Metazoa</taxon>
        <taxon>Chordata</taxon>
        <taxon>Craniata</taxon>
        <taxon>Vertebrata</taxon>
        <taxon>Euteleostomi</taxon>
        <taxon>Actinopterygii</taxon>
        <taxon>Neopterygii</taxon>
        <taxon>Teleostei</taxon>
        <taxon>Neoteleostei</taxon>
        <taxon>Acanthomorphata</taxon>
        <taxon>Ovalentaria</taxon>
        <taxon>Atherinomorphae</taxon>
        <taxon>Cyprinodontiformes</taxon>
        <taxon>Goodeidae</taxon>
        <taxon>Ameca</taxon>
    </lineage>
</organism>